<evidence type="ECO:0000256" key="8">
    <source>
        <dbReference type="ARBA" id="ARBA00023136"/>
    </source>
</evidence>
<evidence type="ECO:0000256" key="10">
    <source>
        <dbReference type="ARBA" id="ARBA00033270"/>
    </source>
</evidence>
<organism evidence="17 18">
    <name type="scientific">Paludibacter jiangxiensis</name>
    <dbReference type="NCBI Taxonomy" id="681398"/>
    <lineage>
        <taxon>Bacteria</taxon>
        <taxon>Pseudomonadati</taxon>
        <taxon>Bacteroidota</taxon>
        <taxon>Bacteroidia</taxon>
        <taxon>Bacteroidales</taxon>
        <taxon>Paludibacteraceae</taxon>
        <taxon>Paludibacter</taxon>
    </lineage>
</organism>
<proteinExistence type="inferred from homology"/>
<evidence type="ECO:0000256" key="4">
    <source>
        <dbReference type="ARBA" id="ARBA00022692"/>
    </source>
</evidence>
<keyword evidence="6" id="KW-0573">Peptidoglycan synthesis</keyword>
<name>A0A170YE48_9BACT</name>
<dbReference type="PANTHER" id="PTHR30474:SF2">
    <property type="entry name" value="PEPTIDOGLYCAN GLYCOSYLTRANSFERASE FTSW-RELATED"/>
    <property type="match status" value="1"/>
</dbReference>
<evidence type="ECO:0000313" key="18">
    <source>
        <dbReference type="Proteomes" id="UP000076586"/>
    </source>
</evidence>
<keyword evidence="17" id="KW-0131">Cell cycle</keyword>
<evidence type="ECO:0000256" key="2">
    <source>
        <dbReference type="ARBA" id="ARBA00022676"/>
    </source>
</evidence>
<evidence type="ECO:0000313" key="17">
    <source>
        <dbReference type="EMBL" id="GAT61734.1"/>
    </source>
</evidence>
<comment type="subcellular location">
    <subcellularLocation>
        <location evidence="1">Membrane</location>
        <topology evidence="1">Multi-pass membrane protein</topology>
    </subcellularLocation>
</comment>
<reference evidence="18" key="2">
    <citation type="journal article" date="2017" name="Genome Announc.">
        <title>Draft genome sequence of Paludibacter jiangxiensis NM7(T), a propionate-producing fermentative bacterium.</title>
        <authorList>
            <person name="Qiu Y.-L."/>
            <person name="Tourlousse D.M."/>
            <person name="Matsuura N."/>
            <person name="Ohashi A."/>
            <person name="Sekiguchi Y."/>
        </authorList>
    </citation>
    <scope>NUCLEOTIDE SEQUENCE [LARGE SCALE GENOMIC DNA]</scope>
    <source>
        <strain evidence="18">NM7</strain>
    </source>
</reference>
<feature type="transmembrane region" description="Helical" evidence="16">
    <location>
        <begin position="357"/>
        <end position="378"/>
    </location>
</feature>
<evidence type="ECO:0000256" key="12">
    <source>
        <dbReference type="ARBA" id="ARBA00041185"/>
    </source>
</evidence>
<dbReference type="Proteomes" id="UP000076586">
    <property type="component" value="Unassembled WGS sequence"/>
</dbReference>
<dbReference type="AlphaFoldDB" id="A0A170YE48"/>
<keyword evidence="17" id="KW-0132">Cell division</keyword>
<dbReference type="PANTHER" id="PTHR30474">
    <property type="entry name" value="CELL CYCLE PROTEIN"/>
    <property type="match status" value="1"/>
</dbReference>
<dbReference type="GO" id="GO:0015648">
    <property type="term" value="F:lipid-linked peptidoglycan transporter activity"/>
    <property type="evidence" value="ECO:0007669"/>
    <property type="project" value="TreeGrafter"/>
</dbReference>
<keyword evidence="5" id="KW-0133">Cell shape</keyword>
<evidence type="ECO:0000256" key="15">
    <source>
        <dbReference type="ARBA" id="ARBA00049902"/>
    </source>
</evidence>
<dbReference type="STRING" id="681398.PJIAN_1317"/>
<dbReference type="GO" id="GO:0008955">
    <property type="term" value="F:peptidoglycan glycosyltransferase activity"/>
    <property type="evidence" value="ECO:0007669"/>
    <property type="project" value="UniProtKB-EC"/>
</dbReference>
<keyword evidence="7 16" id="KW-1133">Transmembrane helix</keyword>
<feature type="transmembrane region" description="Helical" evidence="16">
    <location>
        <begin position="146"/>
        <end position="174"/>
    </location>
</feature>
<evidence type="ECO:0000256" key="9">
    <source>
        <dbReference type="ARBA" id="ARBA00032370"/>
    </source>
</evidence>
<dbReference type="InterPro" id="IPR001182">
    <property type="entry name" value="FtsW/RodA"/>
</dbReference>
<dbReference type="EC" id="2.4.99.28" evidence="14"/>
<evidence type="ECO:0000256" key="16">
    <source>
        <dbReference type="SAM" id="Phobius"/>
    </source>
</evidence>
<feature type="transmembrane region" description="Helical" evidence="16">
    <location>
        <begin position="186"/>
        <end position="207"/>
    </location>
</feature>
<evidence type="ECO:0000256" key="14">
    <source>
        <dbReference type="ARBA" id="ARBA00044770"/>
    </source>
</evidence>
<dbReference type="RefSeq" id="WP_068701371.1">
    <property type="nucleotide sequence ID" value="NZ_BDCR01000001.1"/>
</dbReference>
<dbReference type="EMBL" id="BDCR01000001">
    <property type="protein sequence ID" value="GAT61734.1"/>
    <property type="molecule type" value="Genomic_DNA"/>
</dbReference>
<keyword evidence="3" id="KW-0808">Transferase</keyword>
<gene>
    <name evidence="17" type="ORF">PJIAN_1317</name>
</gene>
<evidence type="ECO:0000256" key="3">
    <source>
        <dbReference type="ARBA" id="ARBA00022679"/>
    </source>
</evidence>
<dbReference type="GO" id="GO:0009252">
    <property type="term" value="P:peptidoglycan biosynthetic process"/>
    <property type="evidence" value="ECO:0007669"/>
    <property type="project" value="UniProtKB-KW"/>
</dbReference>
<reference evidence="18" key="1">
    <citation type="submission" date="2016-04" db="EMBL/GenBank/DDBJ databases">
        <title>Draft genome sequence of Paludibacter jiangxiensis strain NM7.</title>
        <authorList>
            <person name="Qiu Y."/>
            <person name="Matsuura N."/>
            <person name="Ohashi A."/>
            <person name="Tourlousse M.D."/>
            <person name="Sekiguchi Y."/>
        </authorList>
    </citation>
    <scope>NUCLEOTIDE SEQUENCE [LARGE SCALE GENOMIC DNA]</scope>
    <source>
        <strain evidence="18">NM7</strain>
    </source>
</reference>
<evidence type="ECO:0000256" key="11">
    <source>
        <dbReference type="ARBA" id="ARBA00038053"/>
    </source>
</evidence>
<sequence length="403" mass="44665">MRDFFKKYFQGDSVIWTVFFLLCMISIVELYSASSSLAFRASNHAAPMLRHAMFLALGAAIVAGVHMINYKSINKFAYILLVISVLALIYALLRGVNANDAKRWIGVAGIQFQPSEFAKISLLVVVADLISKAKNAEELNKSFLKIVGVTLVICGLICLENLSTACILFGVVFLMMIIGRIPFKKLGMLLGGIAVAILLLIACMHIVPENHRPKAFNRYYTWENRIARFMKHNKDDKDKYVITDENYQVMHGQIAIARGGVIGVFPGNSLERNYLPQAYADYIYAIVVEETGLLGGIFVMALYLFLLFRAGQIAWRCNEPYPSLLVIGLTLMIVIQAMVSMGVTVHLGPVTGQPLPIISRGGTSILVTSVYFGIILSVTRYFKKGKQKTESPETNTTANEPTE</sequence>
<feature type="transmembrane region" description="Helical" evidence="16">
    <location>
        <begin position="13"/>
        <end position="31"/>
    </location>
</feature>
<accession>A0A170YE48</accession>
<feature type="transmembrane region" description="Helical" evidence="16">
    <location>
        <begin position="282"/>
        <end position="308"/>
    </location>
</feature>
<dbReference type="OrthoDB" id="9812661at2"/>
<evidence type="ECO:0000256" key="6">
    <source>
        <dbReference type="ARBA" id="ARBA00022984"/>
    </source>
</evidence>
<feature type="transmembrane region" description="Helical" evidence="16">
    <location>
        <begin position="320"/>
        <end position="345"/>
    </location>
</feature>
<dbReference type="GO" id="GO:0005886">
    <property type="term" value="C:plasma membrane"/>
    <property type="evidence" value="ECO:0007669"/>
    <property type="project" value="TreeGrafter"/>
</dbReference>
<dbReference type="GO" id="GO:0008360">
    <property type="term" value="P:regulation of cell shape"/>
    <property type="evidence" value="ECO:0007669"/>
    <property type="project" value="UniProtKB-KW"/>
</dbReference>
<keyword evidence="4 16" id="KW-0812">Transmembrane</keyword>
<feature type="transmembrane region" description="Helical" evidence="16">
    <location>
        <begin position="76"/>
        <end position="93"/>
    </location>
</feature>
<evidence type="ECO:0000256" key="7">
    <source>
        <dbReference type="ARBA" id="ARBA00022989"/>
    </source>
</evidence>
<keyword evidence="2" id="KW-0328">Glycosyltransferase</keyword>
<comment type="similarity">
    <text evidence="11">Belongs to the SEDS family. FtsW subfamily.</text>
</comment>
<feature type="transmembrane region" description="Helical" evidence="16">
    <location>
        <begin position="52"/>
        <end position="70"/>
    </location>
</feature>
<keyword evidence="18" id="KW-1185">Reference proteome</keyword>
<evidence type="ECO:0000256" key="1">
    <source>
        <dbReference type="ARBA" id="ARBA00004141"/>
    </source>
</evidence>
<protein>
    <recommendedName>
        <fullName evidence="12">Probable peptidoglycan glycosyltransferase FtsW</fullName>
        <ecNumber evidence="14">2.4.99.28</ecNumber>
    </recommendedName>
    <alternativeName>
        <fullName evidence="13">Cell division protein FtsW</fullName>
    </alternativeName>
    <alternativeName>
        <fullName evidence="10">Cell wall polymerase</fullName>
    </alternativeName>
    <alternativeName>
        <fullName evidence="9">Peptidoglycan polymerase</fullName>
    </alternativeName>
</protein>
<comment type="catalytic activity">
    <reaction evidence="15">
        <text>[GlcNAc-(1-&gt;4)-Mur2Ac(oyl-L-Ala-gamma-D-Glu-L-Lys-D-Ala-D-Ala)](n)-di-trans,octa-cis-undecaprenyl diphosphate + beta-D-GlcNAc-(1-&gt;4)-Mur2Ac(oyl-L-Ala-gamma-D-Glu-L-Lys-D-Ala-D-Ala)-di-trans,octa-cis-undecaprenyl diphosphate = [GlcNAc-(1-&gt;4)-Mur2Ac(oyl-L-Ala-gamma-D-Glu-L-Lys-D-Ala-D-Ala)](n+1)-di-trans,octa-cis-undecaprenyl diphosphate + di-trans,octa-cis-undecaprenyl diphosphate + H(+)</text>
        <dbReference type="Rhea" id="RHEA:23708"/>
        <dbReference type="Rhea" id="RHEA-COMP:9602"/>
        <dbReference type="Rhea" id="RHEA-COMP:9603"/>
        <dbReference type="ChEBI" id="CHEBI:15378"/>
        <dbReference type="ChEBI" id="CHEBI:58405"/>
        <dbReference type="ChEBI" id="CHEBI:60033"/>
        <dbReference type="ChEBI" id="CHEBI:78435"/>
        <dbReference type="EC" id="2.4.99.28"/>
    </reaction>
</comment>
<comment type="caution">
    <text evidence="17">The sequence shown here is derived from an EMBL/GenBank/DDBJ whole genome shotgun (WGS) entry which is preliminary data.</text>
</comment>
<dbReference type="Pfam" id="PF01098">
    <property type="entry name" value="FTSW_RODA_SPOVE"/>
    <property type="match status" value="1"/>
</dbReference>
<evidence type="ECO:0000256" key="13">
    <source>
        <dbReference type="ARBA" id="ARBA00041418"/>
    </source>
</evidence>
<dbReference type="GO" id="GO:0051301">
    <property type="term" value="P:cell division"/>
    <property type="evidence" value="ECO:0007669"/>
    <property type="project" value="UniProtKB-KW"/>
</dbReference>
<keyword evidence="8 16" id="KW-0472">Membrane</keyword>
<dbReference type="GO" id="GO:0032153">
    <property type="term" value="C:cell division site"/>
    <property type="evidence" value="ECO:0007669"/>
    <property type="project" value="TreeGrafter"/>
</dbReference>
<evidence type="ECO:0000256" key="5">
    <source>
        <dbReference type="ARBA" id="ARBA00022960"/>
    </source>
</evidence>